<reference evidence="3" key="1">
    <citation type="submission" date="2015-06" db="EMBL/GenBank/DDBJ databases">
        <authorList>
            <person name="Hoefler B.C."/>
            <person name="Straight P.D."/>
        </authorList>
    </citation>
    <scope>NUCLEOTIDE SEQUENCE</scope>
</reference>
<feature type="region of interest" description="Disordered" evidence="1">
    <location>
        <begin position="64"/>
        <end position="93"/>
    </location>
</feature>
<accession>A0A0K8TW21</accession>
<dbReference type="AlphaFoldDB" id="A0A0K8TW21"/>
<proteinExistence type="predicted"/>
<evidence type="ECO:0000313" key="3">
    <source>
        <dbReference type="EMBL" id="JAI18245.1"/>
    </source>
</evidence>
<evidence type="ECO:0000256" key="1">
    <source>
        <dbReference type="SAM" id="MobiDB-lite"/>
    </source>
</evidence>
<gene>
    <name evidence="3" type="ORF">c2_g1_i4</name>
</gene>
<feature type="compositionally biased region" description="Polar residues" evidence="1">
    <location>
        <begin position="80"/>
        <end position="93"/>
    </location>
</feature>
<keyword evidence="2" id="KW-0732">Signal</keyword>
<name>A0A0K8TW21_BACLA</name>
<feature type="chain" id="PRO_5005520400" evidence="2">
    <location>
        <begin position="20"/>
        <end position="404"/>
    </location>
</feature>
<sequence length="404" mass="45614">MFLDYRILCFLIVLKWAHTQQMPTMPYPQRLYFHKLQKYPSYKIINAQEARLATTEPAGISTEPVEAATTTSTVAPPTSIDTANGSSTDVTTKPATAPLEISTGNTIYTPDEFPHDLLEIARSKLGLKSLDEVPSISELAEFLGTANAAETIKYIRQMTNTEQGIALIKAYLESADFTDRTDEQRRRQQKQQQKSQQPLSVTATVDTKKHNFLERVAAYFHIYNLWPQSGNNDAAETRKNVEQQLSKYIKPQLAYRKRMQAVATQQTPNSIAQRKPMLVRNPLPYHYPVPLRPISDNRVLHNDAVVMPMAPPVVFSPVHLNTPKFYVPPHIELARATNIPPQQLQTLLQSKPKLAELAAKVSRLPLTNDRSTRIDEQLLVAVKRAIEQDDDLRKLLQNTAATLK</sequence>
<dbReference type="OrthoDB" id="7737358at2759"/>
<evidence type="ECO:0000256" key="2">
    <source>
        <dbReference type="SAM" id="SignalP"/>
    </source>
</evidence>
<feature type="signal peptide" evidence="2">
    <location>
        <begin position="1"/>
        <end position="19"/>
    </location>
</feature>
<feature type="compositionally biased region" description="Low complexity" evidence="1">
    <location>
        <begin position="64"/>
        <end position="79"/>
    </location>
</feature>
<organism evidence="3">
    <name type="scientific">Bactrocera latifrons</name>
    <name type="common">Malaysian fruit fly</name>
    <name type="synonym">Chaetodacus latifrons</name>
    <dbReference type="NCBI Taxonomy" id="174628"/>
    <lineage>
        <taxon>Eukaryota</taxon>
        <taxon>Metazoa</taxon>
        <taxon>Ecdysozoa</taxon>
        <taxon>Arthropoda</taxon>
        <taxon>Hexapoda</taxon>
        <taxon>Insecta</taxon>
        <taxon>Pterygota</taxon>
        <taxon>Neoptera</taxon>
        <taxon>Endopterygota</taxon>
        <taxon>Diptera</taxon>
        <taxon>Brachycera</taxon>
        <taxon>Muscomorpha</taxon>
        <taxon>Tephritoidea</taxon>
        <taxon>Tephritidae</taxon>
        <taxon>Bactrocera</taxon>
        <taxon>Bactrocera</taxon>
    </lineage>
</organism>
<feature type="region of interest" description="Disordered" evidence="1">
    <location>
        <begin position="178"/>
        <end position="202"/>
    </location>
</feature>
<protein>
    <submittedName>
        <fullName evidence="3">Uncharacterized protein</fullName>
    </submittedName>
</protein>
<dbReference type="EMBL" id="GDHF01034069">
    <property type="protein sequence ID" value="JAI18245.1"/>
    <property type="molecule type" value="Transcribed_RNA"/>
</dbReference>